<organism evidence="6 7">
    <name type="scientific">Georgenia halophila</name>
    <dbReference type="NCBI Taxonomy" id="620889"/>
    <lineage>
        <taxon>Bacteria</taxon>
        <taxon>Bacillati</taxon>
        <taxon>Actinomycetota</taxon>
        <taxon>Actinomycetes</taxon>
        <taxon>Micrococcales</taxon>
        <taxon>Bogoriellaceae</taxon>
        <taxon>Georgenia</taxon>
    </lineage>
</organism>
<feature type="DNA-binding region" description="H-T-H motif" evidence="4">
    <location>
        <begin position="64"/>
        <end position="83"/>
    </location>
</feature>
<dbReference type="SUPFAM" id="SSF48498">
    <property type="entry name" value="Tetracyclin repressor-like, C-terminal domain"/>
    <property type="match status" value="1"/>
</dbReference>
<evidence type="ECO:0000256" key="4">
    <source>
        <dbReference type="PROSITE-ProRule" id="PRU00335"/>
    </source>
</evidence>
<evidence type="ECO:0000256" key="1">
    <source>
        <dbReference type="ARBA" id="ARBA00023015"/>
    </source>
</evidence>
<comment type="caution">
    <text evidence="6">The sequence shown here is derived from an EMBL/GenBank/DDBJ whole genome shotgun (WGS) entry which is preliminary data.</text>
</comment>
<dbReference type="InterPro" id="IPR036271">
    <property type="entry name" value="Tet_transcr_reg_TetR-rel_C_sf"/>
</dbReference>
<dbReference type="Pfam" id="PF00440">
    <property type="entry name" value="TetR_N"/>
    <property type="match status" value="1"/>
</dbReference>
<gene>
    <name evidence="6" type="ORF">GCM10023169_26580</name>
</gene>
<protein>
    <submittedName>
        <fullName evidence="6">TetR/AcrR family transcriptional regulator</fullName>
    </submittedName>
</protein>
<dbReference type="Pfam" id="PF02909">
    <property type="entry name" value="TetR_C_1"/>
    <property type="match status" value="1"/>
</dbReference>
<keyword evidence="2 4" id="KW-0238">DNA-binding</keyword>
<keyword evidence="1" id="KW-0805">Transcription regulation</keyword>
<dbReference type="InterPro" id="IPR004111">
    <property type="entry name" value="Repressor_TetR_C"/>
</dbReference>
<name>A0ABP8LCF6_9MICO</name>
<evidence type="ECO:0000313" key="7">
    <source>
        <dbReference type="Proteomes" id="UP001500622"/>
    </source>
</evidence>
<dbReference type="Gene3D" id="1.10.10.60">
    <property type="entry name" value="Homeodomain-like"/>
    <property type="match status" value="1"/>
</dbReference>
<dbReference type="InterPro" id="IPR009057">
    <property type="entry name" value="Homeodomain-like_sf"/>
</dbReference>
<proteinExistence type="predicted"/>
<dbReference type="PROSITE" id="PS50977">
    <property type="entry name" value="HTH_TETR_2"/>
    <property type="match status" value="1"/>
</dbReference>
<keyword evidence="3" id="KW-0804">Transcription</keyword>
<dbReference type="Gene3D" id="1.10.357.10">
    <property type="entry name" value="Tetracycline Repressor, domain 2"/>
    <property type="match status" value="1"/>
</dbReference>
<accession>A0ABP8LCF6</accession>
<evidence type="ECO:0000256" key="2">
    <source>
        <dbReference type="ARBA" id="ARBA00023125"/>
    </source>
</evidence>
<dbReference type="Proteomes" id="UP001500622">
    <property type="component" value="Unassembled WGS sequence"/>
</dbReference>
<dbReference type="PANTHER" id="PTHR30055">
    <property type="entry name" value="HTH-TYPE TRANSCRIPTIONAL REGULATOR RUTR"/>
    <property type="match status" value="1"/>
</dbReference>
<reference evidence="7" key="1">
    <citation type="journal article" date="2019" name="Int. J. Syst. Evol. Microbiol.">
        <title>The Global Catalogue of Microorganisms (GCM) 10K type strain sequencing project: providing services to taxonomists for standard genome sequencing and annotation.</title>
        <authorList>
            <consortium name="The Broad Institute Genomics Platform"/>
            <consortium name="The Broad Institute Genome Sequencing Center for Infectious Disease"/>
            <person name="Wu L."/>
            <person name="Ma J."/>
        </authorList>
    </citation>
    <scope>NUCLEOTIDE SEQUENCE [LARGE SCALE GENOMIC DNA]</scope>
    <source>
        <strain evidence="7">JCM 17810</strain>
    </source>
</reference>
<dbReference type="PANTHER" id="PTHR30055:SF151">
    <property type="entry name" value="TRANSCRIPTIONAL REGULATORY PROTEIN"/>
    <property type="match status" value="1"/>
</dbReference>
<dbReference type="InterPro" id="IPR001647">
    <property type="entry name" value="HTH_TetR"/>
</dbReference>
<dbReference type="SUPFAM" id="SSF46689">
    <property type="entry name" value="Homeodomain-like"/>
    <property type="match status" value="1"/>
</dbReference>
<evidence type="ECO:0000259" key="5">
    <source>
        <dbReference type="PROSITE" id="PS50977"/>
    </source>
</evidence>
<evidence type="ECO:0000313" key="6">
    <source>
        <dbReference type="EMBL" id="GAA4427066.1"/>
    </source>
</evidence>
<feature type="domain" description="HTH tetR-type" evidence="5">
    <location>
        <begin position="41"/>
        <end position="101"/>
    </location>
</feature>
<evidence type="ECO:0000256" key="3">
    <source>
        <dbReference type="ARBA" id="ARBA00023163"/>
    </source>
</evidence>
<sequence length="261" mass="28031">MCDSIPVTTPRAGSGDPARTIALLWRHALPTPSPRRGPRQGLDVDLLVERAVALADADGLEAVTMRKVASVAGTAPMTLYTYVPGRAELIDLMLDHLYARMPRADVAGLPWRERVRTVADENRELLETHPWAASVSTTRPTLGPGATAKYDHELAALDGLGLDDVTMDAALDWVLAFVQGWARSAAAAAATRQDTAMDEEQWWATAGPLLERAMDPAAYPLASRVGTASGQAQGGAWDPGRAFEFGRERVLDGLTPLIKRG</sequence>
<keyword evidence="7" id="KW-1185">Reference proteome</keyword>
<dbReference type="InterPro" id="IPR050109">
    <property type="entry name" value="HTH-type_TetR-like_transc_reg"/>
</dbReference>
<dbReference type="EMBL" id="BAABGN010000011">
    <property type="protein sequence ID" value="GAA4427066.1"/>
    <property type="molecule type" value="Genomic_DNA"/>
</dbReference>